<dbReference type="PRINTS" id="PR01590">
    <property type="entry name" value="HTHFIS"/>
</dbReference>
<dbReference type="InterPro" id="IPR002078">
    <property type="entry name" value="Sigma_54_int"/>
</dbReference>
<dbReference type="Pfam" id="PF25601">
    <property type="entry name" value="AAA_lid_14"/>
    <property type="match status" value="1"/>
</dbReference>
<keyword evidence="4" id="KW-0805">Transcription regulation</keyword>
<dbReference type="Proteomes" id="UP000010121">
    <property type="component" value="Unassembled WGS sequence"/>
</dbReference>
<dbReference type="SUPFAM" id="SSF52172">
    <property type="entry name" value="CheY-like"/>
    <property type="match status" value="1"/>
</dbReference>
<dbReference type="PROSITE" id="PS50110">
    <property type="entry name" value="RESPONSE_REGULATORY"/>
    <property type="match status" value="1"/>
</dbReference>
<keyword evidence="10" id="KW-1185">Reference proteome</keyword>
<dbReference type="OrthoDB" id="9802388at2"/>
<name>C8RWG4_9RHOB</name>
<dbReference type="InterPro" id="IPR011006">
    <property type="entry name" value="CheY-like_superfamily"/>
</dbReference>
<evidence type="ECO:0000256" key="2">
    <source>
        <dbReference type="ARBA" id="ARBA00022840"/>
    </source>
</evidence>
<evidence type="ECO:0000256" key="5">
    <source>
        <dbReference type="ARBA" id="ARBA00023163"/>
    </source>
</evidence>
<dbReference type="Gene3D" id="3.40.50.2300">
    <property type="match status" value="1"/>
</dbReference>
<sequence>MLKGRRIALIEDDEIMGASLLQRLQLEGAEVLWLKLAQRAIGALRTPRAPIDAVVCDIRLPDGSGEEVFATLCRSITPPPFLFITGQGEIDQAVRLLQAGAADYLTKPFGMPVFLDRLSALLRAAPLARLPMLLGPSPAARRVEDLALTAAAHDRPVLIRGGAGTGKALVARRIHAASDRRAAPFVHVNLAREADASAALEAALAEVGDGVLFLNALERLGALEQARLMGWLDTGAARIIAACGADMADLVGSGAFRGDLYARLNPFEIPIPPLRDRPDDAVWLLHQQFATLNPRRSPPLRGITALADQAVAGHDWPGGGRELRARLVQALATAQGDWLFPADLFPERQTDPADTGLLSLAEARDAAERAQIIAALERTGGQVAEAAKLLRISRTTLWEKMQKLGL</sequence>
<organism evidence="9 10">
    <name type="scientific">Rhodobacter ferrooxidans</name>
    <dbReference type="NCBI Taxonomy" id="371731"/>
    <lineage>
        <taxon>Bacteria</taxon>
        <taxon>Pseudomonadati</taxon>
        <taxon>Pseudomonadota</taxon>
        <taxon>Alphaproteobacteria</taxon>
        <taxon>Rhodobacterales</taxon>
        <taxon>Rhodobacter group</taxon>
        <taxon>Rhodobacter</taxon>
    </lineage>
</organism>
<dbReference type="GO" id="GO:0006355">
    <property type="term" value="P:regulation of DNA-templated transcription"/>
    <property type="evidence" value="ECO:0007669"/>
    <property type="project" value="InterPro"/>
</dbReference>
<evidence type="ECO:0000313" key="9">
    <source>
        <dbReference type="EMBL" id="EEW26907.1"/>
    </source>
</evidence>
<dbReference type="GO" id="GO:0043565">
    <property type="term" value="F:sequence-specific DNA binding"/>
    <property type="evidence" value="ECO:0007669"/>
    <property type="project" value="InterPro"/>
</dbReference>
<dbReference type="Pfam" id="PF14532">
    <property type="entry name" value="Sigma54_activ_2"/>
    <property type="match status" value="1"/>
</dbReference>
<dbReference type="InterPro" id="IPR001789">
    <property type="entry name" value="Sig_transdc_resp-reg_receiver"/>
</dbReference>
<evidence type="ECO:0000259" key="7">
    <source>
        <dbReference type="PROSITE" id="PS50045"/>
    </source>
</evidence>
<reference evidence="9 10" key="1">
    <citation type="submission" date="2009-08" db="EMBL/GenBank/DDBJ databases">
        <title>The draft genome of Rhodobacter sp. SW2.</title>
        <authorList>
            <consortium name="US DOE Joint Genome Institute (JGI-PGF)"/>
            <person name="Lucas S."/>
            <person name="Copeland A."/>
            <person name="Lapidus A."/>
            <person name="Glavina del Rio T."/>
            <person name="Tice H."/>
            <person name="Bruce D."/>
            <person name="Goodwin L."/>
            <person name="Pitluck S."/>
            <person name="Larimer F."/>
            <person name="Land M.L."/>
            <person name="Hauser L."/>
            <person name="Emerson D."/>
        </authorList>
    </citation>
    <scope>NUCLEOTIDE SEQUENCE [LARGE SCALE GENOMIC DNA]</scope>
    <source>
        <strain evidence="9 10">SW2</strain>
    </source>
</reference>
<feature type="domain" description="Sigma-54 factor interaction" evidence="7">
    <location>
        <begin position="133"/>
        <end position="332"/>
    </location>
</feature>
<evidence type="ECO:0000313" key="10">
    <source>
        <dbReference type="Proteomes" id="UP000010121"/>
    </source>
</evidence>
<dbReference type="GO" id="GO:0005524">
    <property type="term" value="F:ATP binding"/>
    <property type="evidence" value="ECO:0007669"/>
    <property type="project" value="UniProtKB-KW"/>
</dbReference>
<feature type="modified residue" description="4-aspartylphosphate" evidence="6">
    <location>
        <position position="57"/>
    </location>
</feature>
<gene>
    <name evidence="9" type="ORF">Rsw2DRAFT_0142</name>
</gene>
<dbReference type="STRING" id="371731.Rsw2DRAFT_0142"/>
<evidence type="ECO:0000256" key="1">
    <source>
        <dbReference type="ARBA" id="ARBA00022741"/>
    </source>
</evidence>
<dbReference type="AlphaFoldDB" id="C8RWG4"/>
<evidence type="ECO:0000256" key="6">
    <source>
        <dbReference type="PROSITE-ProRule" id="PRU00169"/>
    </source>
</evidence>
<dbReference type="InterPro" id="IPR002197">
    <property type="entry name" value="HTH_Fis"/>
</dbReference>
<dbReference type="SMART" id="SM00448">
    <property type="entry name" value="REC"/>
    <property type="match status" value="1"/>
</dbReference>
<dbReference type="GO" id="GO:0000160">
    <property type="term" value="P:phosphorelay signal transduction system"/>
    <property type="evidence" value="ECO:0007669"/>
    <property type="project" value="UniProtKB-KW"/>
</dbReference>
<protein>
    <submittedName>
        <fullName evidence="9">Two component, sigma54 specific, transcriptional regulator, Fis family</fullName>
    </submittedName>
</protein>
<feature type="domain" description="Response regulatory" evidence="8">
    <location>
        <begin position="6"/>
        <end position="122"/>
    </location>
</feature>
<keyword evidence="2" id="KW-0067">ATP-binding</keyword>
<dbReference type="PROSITE" id="PS50045">
    <property type="entry name" value="SIGMA54_INTERACT_4"/>
    <property type="match status" value="1"/>
</dbReference>
<dbReference type="Gene3D" id="1.10.8.60">
    <property type="match status" value="1"/>
</dbReference>
<comment type="caution">
    <text evidence="9">The sequence shown here is derived from an EMBL/GenBank/DDBJ whole genome shotgun (WGS) entry which is preliminary data.</text>
</comment>
<keyword evidence="3" id="KW-0902">Two-component regulatory system</keyword>
<dbReference type="SUPFAM" id="SSF46689">
    <property type="entry name" value="Homeodomain-like"/>
    <property type="match status" value="1"/>
</dbReference>
<dbReference type="SUPFAM" id="SSF52540">
    <property type="entry name" value="P-loop containing nucleoside triphosphate hydrolases"/>
    <property type="match status" value="1"/>
</dbReference>
<dbReference type="Gene3D" id="1.10.10.60">
    <property type="entry name" value="Homeodomain-like"/>
    <property type="match status" value="1"/>
</dbReference>
<dbReference type="Gene3D" id="3.40.50.300">
    <property type="entry name" value="P-loop containing nucleotide triphosphate hydrolases"/>
    <property type="match status" value="1"/>
</dbReference>
<evidence type="ECO:0000256" key="4">
    <source>
        <dbReference type="ARBA" id="ARBA00023015"/>
    </source>
</evidence>
<dbReference type="PANTHER" id="PTHR32071">
    <property type="entry name" value="TRANSCRIPTIONAL REGULATORY PROTEIN"/>
    <property type="match status" value="1"/>
</dbReference>
<accession>C8RWG4</accession>
<dbReference type="EMBL" id="ACYY01000001">
    <property type="protein sequence ID" value="EEW26907.1"/>
    <property type="molecule type" value="Genomic_DNA"/>
</dbReference>
<dbReference type="Pfam" id="PF02954">
    <property type="entry name" value="HTH_8"/>
    <property type="match status" value="1"/>
</dbReference>
<keyword evidence="6" id="KW-0597">Phosphoprotein</keyword>
<evidence type="ECO:0000259" key="8">
    <source>
        <dbReference type="PROSITE" id="PS50110"/>
    </source>
</evidence>
<evidence type="ECO:0000256" key="3">
    <source>
        <dbReference type="ARBA" id="ARBA00023012"/>
    </source>
</evidence>
<keyword evidence="1" id="KW-0547">Nucleotide-binding</keyword>
<dbReference type="RefSeq" id="WP_008027029.1">
    <property type="nucleotide sequence ID" value="NZ_ACYY01000001.1"/>
</dbReference>
<dbReference type="eggNOG" id="COG2204">
    <property type="taxonomic scope" value="Bacteria"/>
</dbReference>
<dbReference type="InterPro" id="IPR058031">
    <property type="entry name" value="AAA_lid_NorR"/>
</dbReference>
<dbReference type="InterPro" id="IPR009057">
    <property type="entry name" value="Homeodomain-like_sf"/>
</dbReference>
<proteinExistence type="predicted"/>
<dbReference type="InterPro" id="IPR027417">
    <property type="entry name" value="P-loop_NTPase"/>
</dbReference>
<dbReference type="Pfam" id="PF00072">
    <property type="entry name" value="Response_reg"/>
    <property type="match status" value="1"/>
</dbReference>
<keyword evidence="5" id="KW-0804">Transcription</keyword>